<dbReference type="OrthoDB" id="6329284at2759"/>
<name>A0A2S6C0I1_9PEZI</name>
<dbReference type="AlphaFoldDB" id="A0A2S6C0I1"/>
<dbReference type="STRING" id="357750.A0A2S6C0I1"/>
<feature type="domain" description="Methyltransferase type 12" evidence="1">
    <location>
        <begin position="128"/>
        <end position="232"/>
    </location>
</feature>
<dbReference type="CDD" id="cd02440">
    <property type="entry name" value="AdoMet_MTases"/>
    <property type="match status" value="1"/>
</dbReference>
<protein>
    <recommendedName>
        <fullName evidence="1">Methyltransferase type 12 domain-containing protein</fullName>
    </recommendedName>
</protein>
<sequence length="399" mass="45311">MTHCESRLYVEKMSVGDRAMSFHYDEKHPLGEWHFEALRSPPTSEERDRTNRGRLAEYPPRWDSFRNRIMTDEQAAQKVRDDAAAAAAKQRRKNRWNSKYYSKDLTHVSGLAGPVIDLMNPQPTDTILDIGCGDGSVTIALANKVPNGLVVGLDDASATIEHANYKSPYGNLTFIEHDLSKLEQTPGYLIRWEAAWDWIFSKSTLHRLLRIPENRTILFENLYKLLKPGGKLVFECGAAGSVPEAITALTAAMAIYGVSSDERRDANPWFCPSAEWMREALEAVGFDVLECRMHHEPSKVSRHDGSLEGWVRKLGEEFLDVIEPVEGERRDEIVKWVCDVLNDSIERKEDGTRWLSYVKLRVVARKKKTDTPNVIRRMCEAGALLPGRMSNRGTSFSFI</sequence>
<proteinExistence type="predicted"/>
<evidence type="ECO:0000313" key="3">
    <source>
        <dbReference type="Proteomes" id="UP000237631"/>
    </source>
</evidence>
<accession>A0A2S6C0I1</accession>
<gene>
    <name evidence="2" type="ORF">CBER1_11769</name>
</gene>
<dbReference type="InterPro" id="IPR013217">
    <property type="entry name" value="Methyltransf_12"/>
</dbReference>
<reference evidence="3" key="1">
    <citation type="journal article" date="2017" name="bioRxiv">
        <title>Conservation of a gene cluster reveals novel cercosporin biosynthetic mechanisms and extends production to the genus Colletotrichum.</title>
        <authorList>
            <person name="de Jonge R."/>
            <person name="Ebert M.K."/>
            <person name="Huitt-Roehl C.R."/>
            <person name="Pal P."/>
            <person name="Suttle J.C."/>
            <person name="Spanner R.E."/>
            <person name="Neubauer J.D."/>
            <person name="Jurick W.M.II."/>
            <person name="Stott K.A."/>
            <person name="Secor G.A."/>
            <person name="Thomma B.P.H.J."/>
            <person name="Van de Peer Y."/>
            <person name="Townsend C.A."/>
            <person name="Bolton M.D."/>
        </authorList>
    </citation>
    <scope>NUCLEOTIDE SEQUENCE [LARGE SCALE GENOMIC DNA]</scope>
    <source>
        <strain evidence="3">CBS538.71</strain>
    </source>
</reference>
<keyword evidence="3" id="KW-1185">Reference proteome</keyword>
<dbReference type="EMBL" id="PNEN01001552">
    <property type="protein sequence ID" value="PPJ53238.1"/>
    <property type="molecule type" value="Genomic_DNA"/>
</dbReference>
<dbReference type="Gene3D" id="3.40.50.150">
    <property type="entry name" value="Vaccinia Virus protein VP39"/>
    <property type="match status" value="1"/>
</dbReference>
<comment type="caution">
    <text evidence="2">The sequence shown here is derived from an EMBL/GenBank/DDBJ whole genome shotgun (WGS) entry which is preliminary data.</text>
</comment>
<evidence type="ECO:0000313" key="2">
    <source>
        <dbReference type="EMBL" id="PPJ53238.1"/>
    </source>
</evidence>
<dbReference type="PANTHER" id="PTHR43861:SF1">
    <property type="entry name" value="TRANS-ACONITATE 2-METHYLTRANSFERASE"/>
    <property type="match status" value="1"/>
</dbReference>
<dbReference type="Pfam" id="PF08242">
    <property type="entry name" value="Methyltransf_12"/>
    <property type="match status" value="1"/>
</dbReference>
<evidence type="ECO:0000259" key="1">
    <source>
        <dbReference type="Pfam" id="PF08242"/>
    </source>
</evidence>
<dbReference type="PANTHER" id="PTHR43861">
    <property type="entry name" value="TRANS-ACONITATE 2-METHYLTRANSFERASE-RELATED"/>
    <property type="match status" value="1"/>
</dbReference>
<dbReference type="Proteomes" id="UP000237631">
    <property type="component" value="Unassembled WGS sequence"/>
</dbReference>
<organism evidence="2 3">
    <name type="scientific">Cercospora berteroae</name>
    <dbReference type="NCBI Taxonomy" id="357750"/>
    <lineage>
        <taxon>Eukaryota</taxon>
        <taxon>Fungi</taxon>
        <taxon>Dikarya</taxon>
        <taxon>Ascomycota</taxon>
        <taxon>Pezizomycotina</taxon>
        <taxon>Dothideomycetes</taxon>
        <taxon>Dothideomycetidae</taxon>
        <taxon>Mycosphaerellales</taxon>
        <taxon>Mycosphaerellaceae</taxon>
        <taxon>Cercospora</taxon>
    </lineage>
</organism>
<dbReference type="InterPro" id="IPR029063">
    <property type="entry name" value="SAM-dependent_MTases_sf"/>
</dbReference>
<dbReference type="SUPFAM" id="SSF53335">
    <property type="entry name" value="S-adenosyl-L-methionine-dependent methyltransferases"/>
    <property type="match status" value="1"/>
</dbReference>